<reference evidence="2 3" key="1">
    <citation type="submission" date="2017-06" db="EMBL/GenBank/DDBJ databases">
        <authorList>
            <person name="Kim H.J."/>
            <person name="Triplett B.A."/>
        </authorList>
    </citation>
    <scope>NUCLEOTIDE SEQUENCE [LARGE SCALE GENOMIC DNA]</scope>
    <source>
        <strain evidence="2 3">DSM 8800</strain>
    </source>
</reference>
<keyword evidence="3" id="KW-1185">Reference proteome</keyword>
<sequence length="90" mass="10436">MKAKYEPDDVYWGDAEILALRVAETAYEYGDRIDLTLTNIGSAPEEITEYRWFNFEIYTEDGWQDVRGETVPEEPRAFPDDGTDHDPEEA</sequence>
<evidence type="ECO:0000313" key="3">
    <source>
        <dbReference type="Proteomes" id="UP000198397"/>
    </source>
</evidence>
<protein>
    <submittedName>
        <fullName evidence="2">Uncharacterized protein</fullName>
    </submittedName>
</protein>
<dbReference type="OrthoDB" id="337997at2157"/>
<dbReference type="RefSeq" id="WP_143420361.1">
    <property type="nucleotide sequence ID" value="NZ_FZNQ01000005.1"/>
</dbReference>
<accession>A0A238W5Q8</accession>
<organism evidence="2 3">
    <name type="scientific">Halorubrum vacuolatum</name>
    <name type="common">Natronobacterium vacuolatum</name>
    <dbReference type="NCBI Taxonomy" id="63740"/>
    <lineage>
        <taxon>Archaea</taxon>
        <taxon>Methanobacteriati</taxon>
        <taxon>Methanobacteriota</taxon>
        <taxon>Stenosarchaea group</taxon>
        <taxon>Halobacteria</taxon>
        <taxon>Halobacteriales</taxon>
        <taxon>Haloferacaceae</taxon>
        <taxon>Halorubrum</taxon>
    </lineage>
</organism>
<name>A0A238W5Q8_HALVU</name>
<feature type="region of interest" description="Disordered" evidence="1">
    <location>
        <begin position="69"/>
        <end position="90"/>
    </location>
</feature>
<evidence type="ECO:0000313" key="2">
    <source>
        <dbReference type="EMBL" id="SNR41828.1"/>
    </source>
</evidence>
<gene>
    <name evidence="2" type="ORF">SAMN06264855_105145</name>
</gene>
<dbReference type="Proteomes" id="UP000198397">
    <property type="component" value="Unassembled WGS sequence"/>
</dbReference>
<evidence type="ECO:0000256" key="1">
    <source>
        <dbReference type="SAM" id="MobiDB-lite"/>
    </source>
</evidence>
<dbReference type="AlphaFoldDB" id="A0A238W5Q8"/>
<dbReference type="EMBL" id="FZNQ01000005">
    <property type="protein sequence ID" value="SNR41828.1"/>
    <property type="molecule type" value="Genomic_DNA"/>
</dbReference>
<proteinExistence type="predicted"/>